<evidence type="ECO:0000256" key="4">
    <source>
        <dbReference type="ARBA" id="ARBA00022980"/>
    </source>
</evidence>
<dbReference type="HAMAP" id="MF_01337_B">
    <property type="entry name" value="Ribosomal_uL18_B"/>
    <property type="match status" value="1"/>
</dbReference>
<keyword evidence="5 7" id="KW-0687">Ribonucleoprotein</keyword>
<dbReference type="PANTHER" id="PTHR12899:SF3">
    <property type="entry name" value="LARGE RIBOSOMAL SUBUNIT PROTEIN UL18M"/>
    <property type="match status" value="1"/>
</dbReference>
<evidence type="ECO:0000256" key="6">
    <source>
        <dbReference type="ARBA" id="ARBA00035197"/>
    </source>
</evidence>
<evidence type="ECO:0000256" key="3">
    <source>
        <dbReference type="ARBA" id="ARBA00022884"/>
    </source>
</evidence>
<keyword evidence="3 7" id="KW-0694">RNA-binding</keyword>
<feature type="region of interest" description="Disordered" evidence="8">
    <location>
        <begin position="1"/>
        <end position="28"/>
    </location>
</feature>
<evidence type="ECO:0000313" key="11">
    <source>
        <dbReference type="Proteomes" id="UP000822862"/>
    </source>
</evidence>
<feature type="compositionally biased region" description="Basic residues" evidence="8">
    <location>
        <begin position="9"/>
        <end position="23"/>
    </location>
</feature>
<keyword evidence="4 7" id="KW-0689">Ribosomal protein</keyword>
<comment type="subunit">
    <text evidence="7">Part of the 50S ribosomal subunit; part of the 5S rRNA/L5/L18/L25 subcomplex. Contacts the 5S and 23S rRNAs.</text>
</comment>
<dbReference type="Gene3D" id="3.30.420.100">
    <property type="match status" value="1"/>
</dbReference>
<evidence type="ECO:0000256" key="5">
    <source>
        <dbReference type="ARBA" id="ARBA00023274"/>
    </source>
</evidence>
<dbReference type="InterPro" id="IPR005484">
    <property type="entry name" value="Ribosomal_uL18_bac/plant/anim"/>
</dbReference>
<evidence type="ECO:0000313" key="10">
    <source>
        <dbReference type="EMBL" id="SDA08639.1"/>
    </source>
</evidence>
<reference evidence="10" key="1">
    <citation type="submission" date="2016-09" db="EMBL/GenBank/DDBJ databases">
        <title>Marine chlamydiae encode flagella.</title>
        <authorList>
            <person name="Collingro A."/>
            <person name="Koestlbacher S."/>
            <person name="Mussmann M."/>
            <person name="Stepanauskas R."/>
            <person name="Hallam S."/>
            <person name="Horn M."/>
        </authorList>
    </citation>
    <scope>NUCLEOTIDE SEQUENCE</scope>
    <source>
        <strain evidence="10">15C</strain>
    </source>
</reference>
<evidence type="ECO:0000313" key="9">
    <source>
        <dbReference type="EMBL" id="QZA58319.1"/>
    </source>
</evidence>
<dbReference type="GO" id="GO:0003735">
    <property type="term" value="F:structural constituent of ribosome"/>
    <property type="evidence" value="ECO:0007669"/>
    <property type="project" value="InterPro"/>
</dbReference>
<dbReference type="InterPro" id="IPR057268">
    <property type="entry name" value="Ribosomal_L18"/>
</dbReference>
<comment type="function">
    <text evidence="7">This is one of the proteins that bind and probably mediate the attachment of the 5S RNA into the large ribosomal subunit, where it forms part of the central protuberance.</text>
</comment>
<dbReference type="Pfam" id="PF00861">
    <property type="entry name" value="Ribosomal_L18p"/>
    <property type="match status" value="1"/>
</dbReference>
<dbReference type="GO" id="GO:0008097">
    <property type="term" value="F:5S rRNA binding"/>
    <property type="evidence" value="ECO:0007669"/>
    <property type="project" value="TreeGrafter"/>
</dbReference>
<protein>
    <recommendedName>
        <fullName evidence="6 7">Large ribosomal subunit protein uL18</fullName>
    </recommendedName>
</protein>
<dbReference type="FunFam" id="3.30.420.100:FF:000001">
    <property type="entry name" value="50S ribosomal protein L18"/>
    <property type="match status" value="1"/>
</dbReference>
<evidence type="ECO:0000256" key="7">
    <source>
        <dbReference type="HAMAP-Rule" id="MF_01337"/>
    </source>
</evidence>
<dbReference type="InterPro" id="IPR004389">
    <property type="entry name" value="Ribosomal_uL18_bac-type"/>
</dbReference>
<dbReference type="GO" id="GO:0006412">
    <property type="term" value="P:translation"/>
    <property type="evidence" value="ECO:0007669"/>
    <property type="project" value="UniProtKB-UniRule"/>
</dbReference>
<reference evidence="9 11" key="2">
    <citation type="submission" date="2020-01" db="EMBL/GenBank/DDBJ databases">
        <authorList>
            <person name="Sixt B."/>
            <person name="Schulz F."/>
            <person name="Kostanjsek R."/>
            <person name="Koestlbacher S."/>
            <person name="Collingro A."/>
            <person name="Toenshoff E."/>
            <person name="Horn M."/>
        </authorList>
    </citation>
    <scope>NUCLEOTIDE SEQUENCE [LARGE SCALE GENOMIC DNA]</scope>
    <source>
        <strain evidence="9 11">15C</strain>
    </source>
</reference>
<comment type="similarity">
    <text evidence="1 7">Belongs to the universal ribosomal protein uL18 family.</text>
</comment>
<evidence type="ECO:0000256" key="1">
    <source>
        <dbReference type="ARBA" id="ARBA00007116"/>
    </source>
</evidence>
<dbReference type="NCBIfam" id="TIGR00060">
    <property type="entry name" value="L18_bact"/>
    <property type="match status" value="1"/>
</dbReference>
<dbReference type="PANTHER" id="PTHR12899">
    <property type="entry name" value="39S RIBOSOMAL PROTEIN L18, MITOCHONDRIAL"/>
    <property type="match status" value="1"/>
</dbReference>
<evidence type="ECO:0000256" key="2">
    <source>
        <dbReference type="ARBA" id="ARBA00022730"/>
    </source>
</evidence>
<dbReference type="GO" id="GO:0022625">
    <property type="term" value="C:cytosolic large ribosomal subunit"/>
    <property type="evidence" value="ECO:0007669"/>
    <property type="project" value="TreeGrafter"/>
</dbReference>
<evidence type="ECO:0000256" key="8">
    <source>
        <dbReference type="SAM" id="MobiDB-lite"/>
    </source>
</evidence>
<organism evidence="10">
    <name type="scientific">Candidatus Rhabdochlamydia porcellionis</name>
    <dbReference type="NCBI Taxonomy" id="225148"/>
    <lineage>
        <taxon>Bacteria</taxon>
        <taxon>Pseudomonadati</taxon>
        <taxon>Chlamydiota</taxon>
        <taxon>Chlamydiia</taxon>
        <taxon>Parachlamydiales</taxon>
        <taxon>Candidatus Rhabdochlamydiaceae</taxon>
        <taxon>Candidatus Rhabdochlamydia</taxon>
    </lineage>
</organism>
<dbReference type="SUPFAM" id="SSF53137">
    <property type="entry name" value="Translational machinery components"/>
    <property type="match status" value="1"/>
</dbReference>
<dbReference type="EMBL" id="LT629162">
    <property type="protein sequence ID" value="SDA08639.1"/>
    <property type="molecule type" value="Genomic_DNA"/>
</dbReference>
<keyword evidence="2 7" id="KW-0699">rRNA-binding</keyword>
<sequence length="123" mass="13833">MLNELQSRNTKRKRRSLRIRKQVRGSSDKPRLSVFKSLKHICAQLIDDEKGVTLASASTYTPLLRQKNLGKKSKQAAREVGILLANAAKQKNIQSVVFDRGHHKYHGLLAELADAARQSGLQF</sequence>
<dbReference type="EMBL" id="CP075585">
    <property type="protein sequence ID" value="QZA58319.1"/>
    <property type="molecule type" value="Genomic_DNA"/>
</dbReference>
<dbReference type="Proteomes" id="UP000822862">
    <property type="component" value="Chromosome"/>
</dbReference>
<name>A0A1K0ITM8_9BACT</name>
<reference evidence="9 11" key="3">
    <citation type="submission" date="2021-05" db="EMBL/GenBank/DDBJ databases">
        <title>Ecology and evolution of chlamydial symbionts of arthropods.</title>
        <authorList>
            <person name="Halter T."/>
            <person name="Sixt B.S."/>
            <person name="Toenshoff E.R."/>
            <person name="Koestlbacher S."/>
            <person name="Schulz F."/>
            <person name="Kostanjsek R."/>
            <person name="Collingro A."/>
            <person name="Hendrickx F."/>
            <person name="Horn M."/>
        </authorList>
    </citation>
    <scope>NUCLEOTIDE SEQUENCE [LARGE SCALE GENOMIC DNA]</scope>
    <source>
        <strain evidence="9 11">15C</strain>
    </source>
</reference>
<dbReference type="CDD" id="cd00432">
    <property type="entry name" value="Ribosomal_L18_L5e"/>
    <property type="match status" value="1"/>
</dbReference>
<dbReference type="RefSeq" id="WP_194845549.1">
    <property type="nucleotide sequence ID" value="NZ_CP075585.1"/>
</dbReference>
<gene>
    <name evidence="7 10" type="primary">rplR</name>
    <name evidence="9" type="ORF">RHAB15C_0000191</name>
</gene>
<proteinExistence type="inferred from homology"/>
<keyword evidence="11" id="KW-1185">Reference proteome</keyword>
<accession>A0A1K0ITM8</accession>
<dbReference type="AlphaFoldDB" id="A0A1K0ITM8"/>